<sequence>MVHQIKELLTCWGFSSSLSDSSMFLLRKGTDMIIILIYVDDIIVIVLISLSWQGPSLHLFQTKYIQNLFNRVGFTDCKPIATPMTTSHTLFAFKGSLLADPSQYHSILKPVNIGTTSFGLSFHSSLDLQLTAYANADWAGCPDDHRSTSGHCIFFGSNLVS</sequence>
<evidence type="ECO:0000256" key="1">
    <source>
        <dbReference type="SAM" id="Phobius"/>
    </source>
</evidence>
<gene>
    <name evidence="2" type="ORF">CK203_106527</name>
</gene>
<name>A0A438D5S3_VITVI</name>
<proteinExistence type="predicted"/>
<dbReference type="AlphaFoldDB" id="A0A438D5S3"/>
<protein>
    <recommendedName>
        <fullName evidence="4">Retrovirus-related Pol polyprotein from transposon RE1</fullName>
    </recommendedName>
</protein>
<dbReference type="PANTHER" id="PTHR11439:SF463">
    <property type="entry name" value="REVERSE TRANSCRIPTASE TY1_COPIA-TYPE DOMAIN-CONTAINING PROTEIN"/>
    <property type="match status" value="1"/>
</dbReference>
<reference evidence="2 3" key="1">
    <citation type="journal article" date="2018" name="PLoS Genet.">
        <title>Population sequencing reveals clonal diversity and ancestral inbreeding in the grapevine cultivar Chardonnay.</title>
        <authorList>
            <person name="Roach M.J."/>
            <person name="Johnson D.L."/>
            <person name="Bohlmann J."/>
            <person name="van Vuuren H.J."/>
            <person name="Jones S.J."/>
            <person name="Pretorius I.S."/>
            <person name="Schmidt S.A."/>
            <person name="Borneman A.R."/>
        </authorList>
    </citation>
    <scope>NUCLEOTIDE SEQUENCE [LARGE SCALE GENOMIC DNA]</scope>
    <source>
        <strain evidence="3">cv. Chardonnay</strain>
        <tissue evidence="2">Leaf</tissue>
    </source>
</reference>
<dbReference type="PANTHER" id="PTHR11439">
    <property type="entry name" value="GAG-POL-RELATED RETROTRANSPOSON"/>
    <property type="match status" value="1"/>
</dbReference>
<accession>A0A438D5S3</accession>
<comment type="caution">
    <text evidence="2">The sequence shown here is derived from an EMBL/GenBank/DDBJ whole genome shotgun (WGS) entry which is preliminary data.</text>
</comment>
<evidence type="ECO:0000313" key="2">
    <source>
        <dbReference type="EMBL" id="RVW30829.1"/>
    </source>
</evidence>
<keyword evidence="1" id="KW-0812">Transmembrane</keyword>
<dbReference type="EMBL" id="QGNW01001786">
    <property type="protein sequence ID" value="RVW30829.1"/>
    <property type="molecule type" value="Genomic_DNA"/>
</dbReference>
<evidence type="ECO:0000313" key="3">
    <source>
        <dbReference type="Proteomes" id="UP000288805"/>
    </source>
</evidence>
<organism evidence="2 3">
    <name type="scientific">Vitis vinifera</name>
    <name type="common">Grape</name>
    <dbReference type="NCBI Taxonomy" id="29760"/>
    <lineage>
        <taxon>Eukaryota</taxon>
        <taxon>Viridiplantae</taxon>
        <taxon>Streptophyta</taxon>
        <taxon>Embryophyta</taxon>
        <taxon>Tracheophyta</taxon>
        <taxon>Spermatophyta</taxon>
        <taxon>Magnoliopsida</taxon>
        <taxon>eudicotyledons</taxon>
        <taxon>Gunneridae</taxon>
        <taxon>Pentapetalae</taxon>
        <taxon>rosids</taxon>
        <taxon>Vitales</taxon>
        <taxon>Vitaceae</taxon>
        <taxon>Viteae</taxon>
        <taxon>Vitis</taxon>
    </lineage>
</organism>
<dbReference type="Proteomes" id="UP000288805">
    <property type="component" value="Unassembled WGS sequence"/>
</dbReference>
<keyword evidence="1" id="KW-0472">Membrane</keyword>
<keyword evidence="1" id="KW-1133">Transmembrane helix</keyword>
<feature type="transmembrane region" description="Helical" evidence="1">
    <location>
        <begin position="32"/>
        <end position="52"/>
    </location>
</feature>
<evidence type="ECO:0008006" key="4">
    <source>
        <dbReference type="Google" id="ProtNLM"/>
    </source>
</evidence>